<keyword evidence="11 13" id="KW-0411">Iron-sulfur</keyword>
<protein>
    <recommendedName>
        <fullName evidence="3 13">Biotin synthase</fullName>
        <ecNumber evidence="3 13">2.8.1.6</ecNumber>
    </recommendedName>
</protein>
<dbReference type="GO" id="GO:0005506">
    <property type="term" value="F:iron ion binding"/>
    <property type="evidence" value="ECO:0007669"/>
    <property type="project" value="UniProtKB-UniRule"/>
</dbReference>
<evidence type="ECO:0000256" key="10">
    <source>
        <dbReference type="ARBA" id="ARBA00023004"/>
    </source>
</evidence>
<keyword evidence="17" id="KW-1185">Reference proteome</keyword>
<evidence type="ECO:0000256" key="9">
    <source>
        <dbReference type="ARBA" id="ARBA00022756"/>
    </source>
</evidence>
<dbReference type="InterPro" id="IPR058240">
    <property type="entry name" value="rSAM_sf"/>
</dbReference>
<keyword evidence="6 13" id="KW-0949">S-adenosyl-L-methionine</keyword>
<evidence type="ECO:0000256" key="13">
    <source>
        <dbReference type="HAMAP-Rule" id="MF_01694"/>
    </source>
</evidence>
<comment type="cofactor">
    <cofactor evidence="13">
        <name>[2Fe-2S] cluster</name>
        <dbReference type="ChEBI" id="CHEBI:190135"/>
    </cofactor>
    <text evidence="13">Binds 1 [2Fe-2S] cluster. The cluster is coordinated with 3 cysteines and 1 arginine.</text>
</comment>
<feature type="binding site" evidence="13 14">
    <location>
        <position position="60"/>
    </location>
    <ligand>
        <name>[4Fe-4S] cluster</name>
        <dbReference type="ChEBI" id="CHEBI:49883"/>
        <note>4Fe-4S-S-AdoMet</note>
    </ligand>
</feature>
<dbReference type="GO" id="GO:0009102">
    <property type="term" value="P:biotin biosynthetic process"/>
    <property type="evidence" value="ECO:0007669"/>
    <property type="project" value="UniProtKB-UniRule"/>
</dbReference>
<feature type="domain" description="Radical SAM core" evidence="15">
    <location>
        <begin position="45"/>
        <end position="273"/>
    </location>
</feature>
<dbReference type="InterPro" id="IPR024177">
    <property type="entry name" value="Biotin_synthase"/>
</dbReference>
<evidence type="ECO:0000313" key="16">
    <source>
        <dbReference type="EMBL" id="MBC5992501.1"/>
    </source>
</evidence>
<dbReference type="EMBL" id="JACRVF010000001">
    <property type="protein sequence ID" value="MBC5992501.1"/>
    <property type="molecule type" value="Genomic_DNA"/>
</dbReference>
<dbReference type="AlphaFoldDB" id="A0A923SJA2"/>
<dbReference type="SMART" id="SM00729">
    <property type="entry name" value="Elp3"/>
    <property type="match status" value="1"/>
</dbReference>
<dbReference type="FunFam" id="3.20.20.70:FF:000011">
    <property type="entry name" value="Biotin synthase"/>
    <property type="match status" value="1"/>
</dbReference>
<comment type="cofactor">
    <cofactor evidence="14">
        <name>[2Fe-2S] cluster</name>
        <dbReference type="ChEBI" id="CHEBI:190135"/>
    </cofactor>
    <text evidence="14">Binds 1 [2Fe-2S] cluster. The cluster is coordinated with 3 cysteines and 1 arginine.</text>
</comment>
<dbReference type="Gene3D" id="3.20.20.70">
    <property type="entry name" value="Aldolase class I"/>
    <property type="match status" value="1"/>
</dbReference>
<keyword evidence="7 13" id="KW-0001">2Fe-2S</keyword>
<keyword evidence="9 13" id="KW-0093">Biotin biosynthesis</keyword>
<dbReference type="SMART" id="SM00876">
    <property type="entry name" value="BATS"/>
    <property type="match status" value="1"/>
</dbReference>
<dbReference type="PROSITE" id="PS51918">
    <property type="entry name" value="RADICAL_SAM"/>
    <property type="match status" value="1"/>
</dbReference>
<dbReference type="SFLD" id="SFLDG01060">
    <property type="entry name" value="BATS_domain_containing"/>
    <property type="match status" value="1"/>
</dbReference>
<comment type="cofactor">
    <cofactor evidence="13 14">
        <name>[4Fe-4S] cluster</name>
        <dbReference type="ChEBI" id="CHEBI:49883"/>
    </cofactor>
    <text evidence="13 14">Binds 1 [4Fe-4S] cluster. The cluster is coordinated with 3 cysteines and an exchangeable S-adenosyl-L-methionine.</text>
</comment>
<dbReference type="Pfam" id="PF06968">
    <property type="entry name" value="BATS"/>
    <property type="match status" value="1"/>
</dbReference>
<keyword evidence="4 13" id="KW-0004">4Fe-4S</keyword>
<evidence type="ECO:0000256" key="2">
    <source>
        <dbReference type="ARBA" id="ARBA00010765"/>
    </source>
</evidence>
<evidence type="ECO:0000256" key="8">
    <source>
        <dbReference type="ARBA" id="ARBA00022723"/>
    </source>
</evidence>
<feature type="binding site" evidence="13 14">
    <location>
        <position position="104"/>
    </location>
    <ligand>
        <name>[2Fe-2S] cluster</name>
        <dbReference type="ChEBI" id="CHEBI:190135"/>
    </ligand>
</feature>
<dbReference type="GO" id="GO:0004076">
    <property type="term" value="F:biotin synthase activity"/>
    <property type="evidence" value="ECO:0007669"/>
    <property type="project" value="UniProtKB-UniRule"/>
</dbReference>
<feature type="binding site" evidence="13 14">
    <location>
        <position position="136"/>
    </location>
    <ligand>
        <name>[2Fe-2S] cluster</name>
        <dbReference type="ChEBI" id="CHEBI:190135"/>
    </ligand>
</feature>
<evidence type="ECO:0000259" key="15">
    <source>
        <dbReference type="PROSITE" id="PS51918"/>
    </source>
</evidence>
<comment type="function">
    <text evidence="13">Catalyzes the conversion of dethiobiotin (DTB) to biotin by the insertion of a sulfur atom into dethiobiotin via a radical-based mechanism.</text>
</comment>
<dbReference type="InterPro" id="IPR010722">
    <property type="entry name" value="BATS_dom"/>
</dbReference>
<dbReference type="SFLD" id="SFLDF00272">
    <property type="entry name" value="biotin_synthase"/>
    <property type="match status" value="1"/>
</dbReference>
<comment type="pathway">
    <text evidence="1 13">Cofactor biosynthesis; biotin biosynthesis; biotin from 7,8-diaminononanoate: step 2/2.</text>
</comment>
<gene>
    <name evidence="13 16" type="primary">bioB</name>
    <name evidence="16" type="ORF">H8S84_06610</name>
</gene>
<evidence type="ECO:0000256" key="12">
    <source>
        <dbReference type="ARBA" id="ARBA00051157"/>
    </source>
</evidence>
<proteinExistence type="inferred from homology"/>
<sequence>MTHNEQNTGIRTDWTLEEIKEIYYKPVLELIVEAANVHKQYQATGEVQVCTLLSVKTGGCPEDCSYCPQAARFHTGVDVHKLLSQEQVLTAAQRAKDGGSTRFCMGAAWREVRDNRDFDKVLDMVKGVNEMGLEVCCTLGMVNEYQAEKLKEAGLYAYNHNLDTSEENYSNIITTRTYDDRLDTIENVRKAGISVCSGGIIGLGETDEDRIGMLHTLSTLVQHPESVPVNALVPVKGTPLENQPLVTVWEMVRMIATARILMPKTMVRLSAGRERMSVTDQALCFLAGANSIFTGEKLLTTPNPDFDQDKAMFELLGLTPRKSFKEETQHVC</sequence>
<feature type="binding site" evidence="13 14">
    <location>
        <position position="67"/>
    </location>
    <ligand>
        <name>[4Fe-4S] cluster</name>
        <dbReference type="ChEBI" id="CHEBI:49883"/>
        <note>4Fe-4S-S-AdoMet</note>
    </ligand>
</feature>
<evidence type="ECO:0000256" key="4">
    <source>
        <dbReference type="ARBA" id="ARBA00022485"/>
    </source>
</evidence>
<dbReference type="Proteomes" id="UP000603640">
    <property type="component" value="Unassembled WGS sequence"/>
</dbReference>
<accession>A0A923SJA2</accession>
<dbReference type="InterPro" id="IPR006638">
    <property type="entry name" value="Elp3/MiaA/NifB-like_rSAM"/>
</dbReference>
<dbReference type="RefSeq" id="WP_187066444.1">
    <property type="nucleotide sequence ID" value="NZ_JACRVF010000001.1"/>
</dbReference>
<dbReference type="NCBIfam" id="TIGR00433">
    <property type="entry name" value="bioB"/>
    <property type="match status" value="1"/>
</dbReference>
<dbReference type="CDD" id="cd01335">
    <property type="entry name" value="Radical_SAM"/>
    <property type="match status" value="1"/>
</dbReference>
<dbReference type="HAMAP" id="MF_01694">
    <property type="entry name" value="BioB"/>
    <property type="match status" value="1"/>
</dbReference>
<organism evidence="16 17">
    <name type="scientific">Pontibacter cellulosilyticus</name>
    <dbReference type="NCBI Taxonomy" id="1720253"/>
    <lineage>
        <taxon>Bacteria</taxon>
        <taxon>Pseudomonadati</taxon>
        <taxon>Bacteroidota</taxon>
        <taxon>Cytophagia</taxon>
        <taxon>Cytophagales</taxon>
        <taxon>Hymenobacteraceae</taxon>
        <taxon>Pontibacter</taxon>
    </lineage>
</organism>
<evidence type="ECO:0000256" key="11">
    <source>
        <dbReference type="ARBA" id="ARBA00023014"/>
    </source>
</evidence>
<dbReference type="Pfam" id="PF04055">
    <property type="entry name" value="Radical_SAM"/>
    <property type="match status" value="1"/>
</dbReference>
<evidence type="ECO:0000256" key="7">
    <source>
        <dbReference type="ARBA" id="ARBA00022714"/>
    </source>
</evidence>
<feature type="binding site" evidence="13 14">
    <location>
        <position position="268"/>
    </location>
    <ligand>
        <name>[2Fe-2S] cluster</name>
        <dbReference type="ChEBI" id="CHEBI:190135"/>
    </ligand>
</feature>
<reference evidence="16" key="1">
    <citation type="submission" date="2020-08" db="EMBL/GenBank/DDBJ databases">
        <title>Pontibacter sp. SD6 16S ribosomal RNA gene Genome sequencing and assembly.</title>
        <authorList>
            <person name="Kang M."/>
        </authorList>
    </citation>
    <scope>NUCLEOTIDE SEQUENCE</scope>
    <source>
        <strain evidence="16">SD6</strain>
    </source>
</reference>
<evidence type="ECO:0000256" key="6">
    <source>
        <dbReference type="ARBA" id="ARBA00022691"/>
    </source>
</evidence>
<comment type="catalytic activity">
    <reaction evidence="12 13">
        <text>(4R,5S)-dethiobiotin + (sulfur carrier)-SH + 2 reduced [2Fe-2S]-[ferredoxin] + 2 S-adenosyl-L-methionine = (sulfur carrier)-H + biotin + 2 5'-deoxyadenosine + 2 L-methionine + 2 oxidized [2Fe-2S]-[ferredoxin]</text>
        <dbReference type="Rhea" id="RHEA:22060"/>
        <dbReference type="Rhea" id="RHEA-COMP:10000"/>
        <dbReference type="Rhea" id="RHEA-COMP:10001"/>
        <dbReference type="Rhea" id="RHEA-COMP:14737"/>
        <dbReference type="Rhea" id="RHEA-COMP:14739"/>
        <dbReference type="ChEBI" id="CHEBI:17319"/>
        <dbReference type="ChEBI" id="CHEBI:29917"/>
        <dbReference type="ChEBI" id="CHEBI:33737"/>
        <dbReference type="ChEBI" id="CHEBI:33738"/>
        <dbReference type="ChEBI" id="CHEBI:57586"/>
        <dbReference type="ChEBI" id="CHEBI:57844"/>
        <dbReference type="ChEBI" id="CHEBI:59789"/>
        <dbReference type="ChEBI" id="CHEBI:64428"/>
        <dbReference type="ChEBI" id="CHEBI:149473"/>
        <dbReference type="EC" id="2.8.1.6"/>
    </reaction>
</comment>
<keyword evidence="10 13" id="KW-0408">Iron</keyword>
<evidence type="ECO:0000256" key="1">
    <source>
        <dbReference type="ARBA" id="ARBA00004942"/>
    </source>
</evidence>
<evidence type="ECO:0000313" key="17">
    <source>
        <dbReference type="Proteomes" id="UP000603640"/>
    </source>
</evidence>
<dbReference type="SFLD" id="SFLDG01278">
    <property type="entry name" value="biotin_synthase_like"/>
    <property type="match status" value="1"/>
</dbReference>
<comment type="subunit">
    <text evidence="13">Homodimer.</text>
</comment>
<name>A0A923SJA2_9BACT</name>
<evidence type="ECO:0000256" key="3">
    <source>
        <dbReference type="ARBA" id="ARBA00012236"/>
    </source>
</evidence>
<dbReference type="PANTHER" id="PTHR22976">
    <property type="entry name" value="BIOTIN SYNTHASE"/>
    <property type="match status" value="1"/>
</dbReference>
<dbReference type="PIRSF" id="PIRSF001619">
    <property type="entry name" value="Biotin_synth"/>
    <property type="match status" value="1"/>
</dbReference>
<dbReference type="InterPro" id="IPR007197">
    <property type="entry name" value="rSAM"/>
</dbReference>
<dbReference type="GO" id="GO:0051539">
    <property type="term" value="F:4 iron, 4 sulfur cluster binding"/>
    <property type="evidence" value="ECO:0007669"/>
    <property type="project" value="UniProtKB-KW"/>
</dbReference>
<evidence type="ECO:0000256" key="14">
    <source>
        <dbReference type="PIRSR" id="PIRSR001619-1"/>
    </source>
</evidence>
<dbReference type="SFLD" id="SFLDS00029">
    <property type="entry name" value="Radical_SAM"/>
    <property type="match status" value="1"/>
</dbReference>
<dbReference type="InterPro" id="IPR013785">
    <property type="entry name" value="Aldolase_TIM"/>
</dbReference>
<dbReference type="PANTHER" id="PTHR22976:SF2">
    <property type="entry name" value="BIOTIN SYNTHASE, MITOCHONDRIAL"/>
    <property type="match status" value="1"/>
</dbReference>
<feature type="binding site" evidence="13 14">
    <location>
        <position position="64"/>
    </location>
    <ligand>
        <name>[4Fe-4S] cluster</name>
        <dbReference type="ChEBI" id="CHEBI:49883"/>
        <note>4Fe-4S-S-AdoMet</note>
    </ligand>
</feature>
<keyword evidence="8 13" id="KW-0479">Metal-binding</keyword>
<dbReference type="EC" id="2.8.1.6" evidence="3 13"/>
<feature type="binding site" evidence="13 14">
    <location>
        <position position="196"/>
    </location>
    <ligand>
        <name>[2Fe-2S] cluster</name>
        <dbReference type="ChEBI" id="CHEBI:190135"/>
    </ligand>
</feature>
<dbReference type="InterPro" id="IPR002684">
    <property type="entry name" value="Biotin_synth/BioAB"/>
</dbReference>
<keyword evidence="5 13" id="KW-0808">Transferase</keyword>
<evidence type="ECO:0000256" key="5">
    <source>
        <dbReference type="ARBA" id="ARBA00022679"/>
    </source>
</evidence>
<dbReference type="SUPFAM" id="SSF102114">
    <property type="entry name" value="Radical SAM enzymes"/>
    <property type="match status" value="1"/>
</dbReference>
<comment type="caution">
    <text evidence="16">The sequence shown here is derived from an EMBL/GenBank/DDBJ whole genome shotgun (WGS) entry which is preliminary data.</text>
</comment>
<comment type="similarity">
    <text evidence="2 13">Belongs to the radical SAM superfamily. Biotin synthase family.</text>
</comment>
<dbReference type="GO" id="GO:0051537">
    <property type="term" value="F:2 iron, 2 sulfur cluster binding"/>
    <property type="evidence" value="ECO:0007669"/>
    <property type="project" value="UniProtKB-KW"/>
</dbReference>